<organism evidence="3 4">
    <name type="scientific">Nocardia rhizosphaerihabitans</name>
    <dbReference type="NCBI Taxonomy" id="1691570"/>
    <lineage>
        <taxon>Bacteria</taxon>
        <taxon>Bacillati</taxon>
        <taxon>Actinomycetota</taxon>
        <taxon>Actinomycetes</taxon>
        <taxon>Mycobacteriales</taxon>
        <taxon>Nocardiaceae</taxon>
        <taxon>Nocardia</taxon>
    </lineage>
</organism>
<sequence length="283" mass="30122">MTRSTEAPIESITLRGGAGALAGWEVTPPPGTPNLGTVVLVPGFTGSKDDFEFMLPLLAAAGYRAVAYDQRGQWQSEGPDDISGYAMADFGGDLHDVVDQVSPDAPVHLVGHSFGGYVSRVAVVETPARFRSLTLLASGPSSVEDIKFPPPQVVAQVVETAGQEFLWQQMSDAMAAAGQTPSPERAEFLHNRLVQTKKANILGILKCMGTPPLADPAALRDAGVPLLVAYGDTNDLWDPEVHENFARQLRARTAVYPGVGHVPNEDVPAQVAADLVNFWTEPA</sequence>
<evidence type="ECO:0000259" key="2">
    <source>
        <dbReference type="Pfam" id="PF00561"/>
    </source>
</evidence>
<dbReference type="Gene3D" id="3.40.50.1820">
    <property type="entry name" value="alpha/beta hydrolase"/>
    <property type="match status" value="1"/>
</dbReference>
<accession>A0ABQ2KQT3</accession>
<dbReference type="InterPro" id="IPR000073">
    <property type="entry name" value="AB_hydrolase_1"/>
</dbReference>
<dbReference type="InterPro" id="IPR000639">
    <property type="entry name" value="Epox_hydrolase-like"/>
</dbReference>
<proteinExistence type="predicted"/>
<evidence type="ECO:0000313" key="4">
    <source>
        <dbReference type="Proteomes" id="UP000658127"/>
    </source>
</evidence>
<keyword evidence="4" id="KW-1185">Reference proteome</keyword>
<name>A0ABQ2KQT3_9NOCA</name>
<dbReference type="PRINTS" id="PR00412">
    <property type="entry name" value="EPOXHYDRLASE"/>
</dbReference>
<dbReference type="InterPro" id="IPR029058">
    <property type="entry name" value="AB_hydrolase_fold"/>
</dbReference>
<reference evidence="4" key="1">
    <citation type="journal article" date="2019" name="Int. J. Syst. Evol. Microbiol.">
        <title>The Global Catalogue of Microorganisms (GCM) 10K type strain sequencing project: providing services to taxonomists for standard genome sequencing and annotation.</title>
        <authorList>
            <consortium name="The Broad Institute Genomics Platform"/>
            <consortium name="The Broad Institute Genome Sequencing Center for Infectious Disease"/>
            <person name="Wu L."/>
            <person name="Ma J."/>
        </authorList>
    </citation>
    <scope>NUCLEOTIDE SEQUENCE [LARGE SCALE GENOMIC DNA]</scope>
    <source>
        <strain evidence="4">CGMCC 4.7329</strain>
    </source>
</reference>
<dbReference type="GO" id="GO:0016787">
    <property type="term" value="F:hydrolase activity"/>
    <property type="evidence" value="ECO:0007669"/>
    <property type="project" value="UniProtKB-KW"/>
</dbReference>
<keyword evidence="3" id="KW-0378">Hydrolase</keyword>
<evidence type="ECO:0000313" key="3">
    <source>
        <dbReference type="EMBL" id="GGN90581.1"/>
    </source>
</evidence>
<dbReference type="InterPro" id="IPR050471">
    <property type="entry name" value="AB_hydrolase"/>
</dbReference>
<evidence type="ECO:0000256" key="1">
    <source>
        <dbReference type="ARBA" id="ARBA00022559"/>
    </source>
</evidence>
<dbReference type="Pfam" id="PF00561">
    <property type="entry name" value="Abhydrolase_1"/>
    <property type="match status" value="1"/>
</dbReference>
<dbReference type="PANTHER" id="PTHR43433">
    <property type="entry name" value="HYDROLASE, ALPHA/BETA FOLD FAMILY PROTEIN"/>
    <property type="match status" value="1"/>
</dbReference>
<dbReference type="EMBL" id="BMNE01000006">
    <property type="protein sequence ID" value="GGN90581.1"/>
    <property type="molecule type" value="Genomic_DNA"/>
</dbReference>
<feature type="domain" description="AB hydrolase-1" evidence="2">
    <location>
        <begin position="37"/>
        <end position="266"/>
    </location>
</feature>
<comment type="caution">
    <text evidence="3">The sequence shown here is derived from an EMBL/GenBank/DDBJ whole genome shotgun (WGS) entry which is preliminary data.</text>
</comment>
<dbReference type="Proteomes" id="UP000658127">
    <property type="component" value="Unassembled WGS sequence"/>
</dbReference>
<protein>
    <submittedName>
        <fullName evidence="3">Alpha/beta hydrolase</fullName>
    </submittedName>
</protein>
<dbReference type="PRINTS" id="PR00111">
    <property type="entry name" value="ABHYDROLASE"/>
</dbReference>
<keyword evidence="1" id="KW-0575">Peroxidase</keyword>
<dbReference type="SUPFAM" id="SSF53474">
    <property type="entry name" value="alpha/beta-Hydrolases"/>
    <property type="match status" value="1"/>
</dbReference>
<dbReference type="RefSeq" id="WP_189032795.1">
    <property type="nucleotide sequence ID" value="NZ_BMNE01000006.1"/>
</dbReference>
<gene>
    <name evidence="3" type="ORF">GCM10011610_49820</name>
</gene>
<dbReference type="PANTHER" id="PTHR43433:SF5">
    <property type="entry name" value="AB HYDROLASE-1 DOMAIN-CONTAINING PROTEIN"/>
    <property type="match status" value="1"/>
</dbReference>
<keyword evidence="1" id="KW-0560">Oxidoreductase</keyword>